<name>A0A1F7USR4_9BACT</name>
<dbReference type="GO" id="GO:0016829">
    <property type="term" value="F:lyase activity"/>
    <property type="evidence" value="ECO:0007669"/>
    <property type="project" value="InterPro"/>
</dbReference>
<evidence type="ECO:0000313" key="3">
    <source>
        <dbReference type="Proteomes" id="UP000176897"/>
    </source>
</evidence>
<protein>
    <recommendedName>
        <fullName evidence="1">dTDP-4-dehydro-6-deoxy-alpha-D-glucopyranose 2,3-dehydratase domain-containing protein</fullName>
    </recommendedName>
</protein>
<feature type="domain" description="dTDP-4-dehydro-6-deoxy-alpha-D-glucopyranose 2,3-dehydratase" evidence="1">
    <location>
        <begin position="18"/>
        <end position="224"/>
    </location>
</feature>
<organism evidence="2 3">
    <name type="scientific">Candidatus Uhrbacteria bacterium RIFCSPLOWO2_01_FULL_47_24</name>
    <dbReference type="NCBI Taxonomy" id="1802401"/>
    <lineage>
        <taxon>Bacteria</taxon>
        <taxon>Candidatus Uhriibacteriota</taxon>
    </lineage>
</organism>
<comment type="caution">
    <text evidence="2">The sequence shown here is derived from an EMBL/GenBank/DDBJ whole genome shotgun (WGS) entry which is preliminary data.</text>
</comment>
<sequence length="225" mass="26027">MDFFLSSMHPHSKYKTLEEILEWLQWFRKNNNNIVERIAIKDLEKWYVEETSGNIRHESGKFFSIEGVRIQTKDREIKSWSQPIMNQPEVGILGIIVKKVGEIYYFLMQAKTEPGNIDGYQISPTIQATASNYTKVHGGKLPKFVDIILNRHEGNHKIIYEGLQSEEGARFWKKNNLNIILGVGENELAEIPPEFCWMTLYQLKKLLLIDNVVNACARSVISCIP</sequence>
<evidence type="ECO:0000259" key="1">
    <source>
        <dbReference type="Pfam" id="PF03559"/>
    </source>
</evidence>
<dbReference type="Pfam" id="PF03559">
    <property type="entry name" value="Hexose_dehydrat"/>
    <property type="match status" value="1"/>
</dbReference>
<dbReference type="STRING" id="1802401.A3B21_00200"/>
<dbReference type="AlphaFoldDB" id="A0A1F7USR4"/>
<accession>A0A1F7USR4</accession>
<dbReference type="Gene3D" id="3.90.79.40">
    <property type="entry name" value="EvaA sugar 2,3-dehydratase subunit"/>
    <property type="match status" value="1"/>
</dbReference>
<dbReference type="InterPro" id="IPR005212">
    <property type="entry name" value="EvaA-like"/>
</dbReference>
<gene>
    <name evidence="2" type="ORF">A3B21_00200</name>
</gene>
<dbReference type="Proteomes" id="UP000176897">
    <property type="component" value="Unassembled WGS sequence"/>
</dbReference>
<reference evidence="2 3" key="1">
    <citation type="journal article" date="2016" name="Nat. Commun.">
        <title>Thousands of microbial genomes shed light on interconnected biogeochemical processes in an aquifer system.</title>
        <authorList>
            <person name="Anantharaman K."/>
            <person name="Brown C.T."/>
            <person name="Hug L.A."/>
            <person name="Sharon I."/>
            <person name="Castelle C.J."/>
            <person name="Probst A.J."/>
            <person name="Thomas B.C."/>
            <person name="Singh A."/>
            <person name="Wilkins M.J."/>
            <person name="Karaoz U."/>
            <person name="Brodie E.L."/>
            <person name="Williams K.H."/>
            <person name="Hubbard S.S."/>
            <person name="Banfield J.F."/>
        </authorList>
    </citation>
    <scope>NUCLEOTIDE SEQUENCE [LARGE SCALE GENOMIC DNA]</scope>
</reference>
<dbReference type="InterPro" id="IPR038153">
    <property type="entry name" value="EvaA-like_sf"/>
</dbReference>
<evidence type="ECO:0000313" key="2">
    <source>
        <dbReference type="EMBL" id="OGL81332.1"/>
    </source>
</evidence>
<proteinExistence type="predicted"/>
<dbReference type="EMBL" id="MGEJ01000007">
    <property type="protein sequence ID" value="OGL81332.1"/>
    <property type="molecule type" value="Genomic_DNA"/>
</dbReference>